<reference evidence="2 3" key="1">
    <citation type="submission" date="2020-08" db="EMBL/GenBank/DDBJ databases">
        <title>Streptomyces sp. PSKA01 genome sequencing and assembly.</title>
        <authorList>
            <person name="Mandal S."/>
            <person name="Maiti P.K."/>
            <person name="Das P."/>
        </authorList>
    </citation>
    <scope>NUCLEOTIDE SEQUENCE [LARGE SCALE GENOMIC DNA]</scope>
    <source>
        <strain evidence="2 3">PSKA01</strain>
    </source>
</reference>
<feature type="domain" description="vWA-MoxR associated protein C-terminal" evidence="1">
    <location>
        <begin position="410"/>
        <end position="626"/>
    </location>
</feature>
<organism evidence="2 3">
    <name type="scientific">Streptomyces cupreus</name>
    <dbReference type="NCBI Taxonomy" id="2759956"/>
    <lineage>
        <taxon>Bacteria</taxon>
        <taxon>Bacillati</taxon>
        <taxon>Actinomycetota</taxon>
        <taxon>Actinomycetes</taxon>
        <taxon>Kitasatosporales</taxon>
        <taxon>Streptomycetaceae</taxon>
        <taxon>Streptomyces</taxon>
    </lineage>
</organism>
<dbReference type="Pfam" id="PF20028">
    <property type="entry name" value="VMAP-C"/>
    <property type="match status" value="1"/>
</dbReference>
<proteinExistence type="predicted"/>
<gene>
    <name evidence="2" type="ORF">H4N64_22570</name>
</gene>
<name>A0A7X1J9Z0_9ACTN</name>
<keyword evidence="3" id="KW-1185">Reference proteome</keyword>
<evidence type="ECO:0000259" key="1">
    <source>
        <dbReference type="Pfam" id="PF20028"/>
    </source>
</evidence>
<dbReference type="EMBL" id="JACMSF010000024">
    <property type="protein sequence ID" value="MBC2904362.1"/>
    <property type="molecule type" value="Genomic_DNA"/>
</dbReference>
<protein>
    <submittedName>
        <fullName evidence="2">Caspase family protein</fullName>
    </submittedName>
</protein>
<comment type="caution">
    <text evidence="2">The sequence shown here is derived from an EMBL/GenBank/DDBJ whole genome shotgun (WGS) entry which is preliminary data.</text>
</comment>
<evidence type="ECO:0000313" key="3">
    <source>
        <dbReference type="Proteomes" id="UP000584670"/>
    </source>
</evidence>
<accession>A0A7X1J9Z0</accession>
<dbReference type="Proteomes" id="UP000584670">
    <property type="component" value="Unassembled WGS sequence"/>
</dbReference>
<dbReference type="InterPro" id="IPR045450">
    <property type="entry name" value="VMAP_C"/>
</dbReference>
<dbReference type="Gene3D" id="3.40.50.1460">
    <property type="match status" value="1"/>
</dbReference>
<evidence type="ECO:0000313" key="2">
    <source>
        <dbReference type="EMBL" id="MBC2904362.1"/>
    </source>
</evidence>
<sequence>MTGASDASELPIAPERTFALVVGIESYGIGRGMDLSGPARDAVRFAEWLTGTAGVPKSNLRLLLSPLARNEVGVEAKPATRENVEDALFEDLPHCDGDLLWIYWAGHGFLDPTHQLLLPYADATAGYTTHLNLTSALRWWQSNKVGGGRFRRLVTIGDSCRIDTRRAQRVGFPKVEYPTGRHTDRKQFTLYAARPGETARNRAELEAGQFTDTLLRHLQDRTLEQATLGLVEIARDVQRDFAVMKGNGTAWQEPQFEIAVGWDGSSLHGDRWTDDGTASGAPVLDQHAWTELGDLLTGRPMPPYTYEAYRWAFEVARCAAPAEHTLPSRHLTEIVRDLDSRQGTSSNIPLALPFIRHLASRSRHADWAAAANDWVDRTRERLGAAPIPPPPARTAELPALHVRLTPEGDDRFWLQLWSYQGDFENVGDYERPMDLEAVRLALGAHLVANAARSPGRIEFHIPYDLLEEPFETWQVPTGRATKTCALGGRYQVLLRCPEERQGLAEAPWRTKWEWYETHGGRHPDAVHDVRDDDVSDGLADELQLDESPVCVLAEVTGPLVMDALGAVLDGGIPIAVWRRPSPGPDESIRTALGATPPALLDVESLPAALRRARVRRRPLALLWDDPGRIPERRSLSS</sequence>
<dbReference type="AlphaFoldDB" id="A0A7X1J9Z0"/>
<dbReference type="RefSeq" id="WP_186284224.1">
    <property type="nucleotide sequence ID" value="NZ_JACMSF010000024.1"/>
</dbReference>